<feature type="region of interest" description="Disordered" evidence="5">
    <location>
        <begin position="1"/>
        <end position="75"/>
    </location>
</feature>
<dbReference type="EMBL" id="NMUH01000079">
    <property type="protein sequence ID" value="MQL70811.1"/>
    <property type="molecule type" value="Genomic_DNA"/>
</dbReference>
<proteinExistence type="predicted"/>
<organism evidence="7 8">
    <name type="scientific">Colocasia esculenta</name>
    <name type="common">Wild taro</name>
    <name type="synonym">Arum esculentum</name>
    <dbReference type="NCBI Taxonomy" id="4460"/>
    <lineage>
        <taxon>Eukaryota</taxon>
        <taxon>Viridiplantae</taxon>
        <taxon>Streptophyta</taxon>
        <taxon>Embryophyta</taxon>
        <taxon>Tracheophyta</taxon>
        <taxon>Spermatophyta</taxon>
        <taxon>Magnoliopsida</taxon>
        <taxon>Liliopsida</taxon>
        <taxon>Araceae</taxon>
        <taxon>Aroideae</taxon>
        <taxon>Colocasieae</taxon>
        <taxon>Colocasia</taxon>
    </lineage>
</organism>
<dbReference type="AlphaFoldDB" id="A0A843TIX7"/>
<dbReference type="InterPro" id="IPR052138">
    <property type="entry name" value="GATA_ZnFinger_Domain"/>
</dbReference>
<dbReference type="GO" id="GO:0043565">
    <property type="term" value="F:sequence-specific DNA binding"/>
    <property type="evidence" value="ECO:0007669"/>
    <property type="project" value="InterPro"/>
</dbReference>
<reference evidence="7" key="1">
    <citation type="submission" date="2017-07" db="EMBL/GenBank/DDBJ databases">
        <title>Taro Niue Genome Assembly and Annotation.</title>
        <authorList>
            <person name="Atibalentja N."/>
            <person name="Keating K."/>
            <person name="Fields C.J."/>
        </authorList>
    </citation>
    <scope>NUCLEOTIDE SEQUENCE</scope>
    <source>
        <strain evidence="7">Niue_2</strain>
        <tissue evidence="7">Leaf</tissue>
    </source>
</reference>
<evidence type="ECO:0000256" key="1">
    <source>
        <dbReference type="ARBA" id="ARBA00022723"/>
    </source>
</evidence>
<gene>
    <name evidence="7" type="ORF">Taro_003122</name>
</gene>
<feature type="domain" description="GATA-type" evidence="6">
    <location>
        <begin position="88"/>
        <end position="124"/>
    </location>
</feature>
<evidence type="ECO:0000256" key="3">
    <source>
        <dbReference type="ARBA" id="ARBA00022833"/>
    </source>
</evidence>
<evidence type="ECO:0000313" key="7">
    <source>
        <dbReference type="EMBL" id="MQL70811.1"/>
    </source>
</evidence>
<dbReference type="GO" id="GO:0006355">
    <property type="term" value="P:regulation of DNA-templated transcription"/>
    <property type="evidence" value="ECO:0007669"/>
    <property type="project" value="InterPro"/>
</dbReference>
<dbReference type="GO" id="GO:0008270">
    <property type="term" value="F:zinc ion binding"/>
    <property type="evidence" value="ECO:0007669"/>
    <property type="project" value="UniProtKB-KW"/>
</dbReference>
<evidence type="ECO:0000259" key="6">
    <source>
        <dbReference type="PROSITE" id="PS50114"/>
    </source>
</evidence>
<dbReference type="SMART" id="SM00401">
    <property type="entry name" value="ZnF_GATA"/>
    <property type="match status" value="1"/>
</dbReference>
<sequence>MGTAPKAMASPAAAITTSLGRKTAPSRRRPQPIFRDGVEKEASKLCVRHARRKKKQESSSSVGFEEGQGFRTGEKRAMAVQPEAAAGSFPRLMCSRCGTSRTPMWRSGPAGPKTLCNACGIRYRKMRRSGGPSSCTAAIAADVLQRKQEAAAAAATEEEEVEVESSEQGKKPRKRLRRRREVLWMLLREGRRFSSRCGEEEAEAAMLLMAISSGLFVHTSQ</sequence>
<feature type="compositionally biased region" description="Low complexity" evidence="5">
    <location>
        <begin position="1"/>
        <end position="14"/>
    </location>
</feature>
<dbReference type="SMR" id="A0A843TIX7"/>
<dbReference type="PANTHER" id="PTHR47255:SF4">
    <property type="entry name" value="GATA ZINC FINGER DOMAIN-CONTAINING PROTEIN 12"/>
    <property type="match status" value="1"/>
</dbReference>
<accession>A0A843TIX7</accession>
<protein>
    <recommendedName>
        <fullName evidence="6">GATA-type domain-containing protein</fullName>
    </recommendedName>
</protein>
<keyword evidence="2 4" id="KW-0863">Zinc-finger</keyword>
<keyword evidence="8" id="KW-1185">Reference proteome</keyword>
<dbReference type="CDD" id="cd00202">
    <property type="entry name" value="ZnF_GATA"/>
    <property type="match status" value="1"/>
</dbReference>
<dbReference type="OrthoDB" id="2162994at2759"/>
<dbReference type="InterPro" id="IPR013088">
    <property type="entry name" value="Znf_NHR/GATA"/>
</dbReference>
<evidence type="ECO:0000256" key="5">
    <source>
        <dbReference type="SAM" id="MobiDB-lite"/>
    </source>
</evidence>
<dbReference type="InterPro" id="IPR000679">
    <property type="entry name" value="Znf_GATA"/>
</dbReference>
<keyword evidence="3" id="KW-0862">Zinc</keyword>
<dbReference type="PANTHER" id="PTHR47255">
    <property type="entry name" value="GATA TRANSCRIPTION FACTOR 22-RELATED"/>
    <property type="match status" value="1"/>
</dbReference>
<evidence type="ECO:0000256" key="2">
    <source>
        <dbReference type="ARBA" id="ARBA00022771"/>
    </source>
</evidence>
<evidence type="ECO:0000313" key="8">
    <source>
        <dbReference type="Proteomes" id="UP000652761"/>
    </source>
</evidence>
<name>A0A843TIX7_COLES</name>
<comment type="caution">
    <text evidence="7">The sequence shown here is derived from an EMBL/GenBank/DDBJ whole genome shotgun (WGS) entry which is preliminary data.</text>
</comment>
<dbReference type="Gene3D" id="3.30.50.10">
    <property type="entry name" value="Erythroid Transcription Factor GATA-1, subunit A"/>
    <property type="match status" value="1"/>
</dbReference>
<dbReference type="Pfam" id="PF00320">
    <property type="entry name" value="GATA"/>
    <property type="match status" value="1"/>
</dbReference>
<dbReference type="PROSITE" id="PS50114">
    <property type="entry name" value="GATA_ZN_FINGER_2"/>
    <property type="match status" value="1"/>
</dbReference>
<feature type="compositionally biased region" description="Basic residues" evidence="5">
    <location>
        <begin position="46"/>
        <end position="55"/>
    </location>
</feature>
<keyword evidence="1" id="KW-0479">Metal-binding</keyword>
<dbReference type="Proteomes" id="UP000652761">
    <property type="component" value="Unassembled WGS sequence"/>
</dbReference>
<evidence type="ECO:0000256" key="4">
    <source>
        <dbReference type="PROSITE-ProRule" id="PRU00094"/>
    </source>
</evidence>
<dbReference type="SUPFAM" id="SSF57716">
    <property type="entry name" value="Glucocorticoid receptor-like (DNA-binding domain)"/>
    <property type="match status" value="1"/>
</dbReference>